<dbReference type="RefSeq" id="WP_022607514.1">
    <property type="nucleotide sequence ID" value="NZ_ASSJ01000055.1"/>
</dbReference>
<dbReference type="EMBL" id="ASSJ01000055">
    <property type="protein sequence ID" value="ERN41068.1"/>
    <property type="molecule type" value="Genomic_DNA"/>
</dbReference>
<evidence type="ECO:0000256" key="1">
    <source>
        <dbReference type="SAM" id="MobiDB-lite"/>
    </source>
</evidence>
<dbReference type="SUPFAM" id="SSF48403">
    <property type="entry name" value="Ankyrin repeat"/>
    <property type="match status" value="1"/>
</dbReference>
<name>U5D901_9CHRO</name>
<evidence type="ECO:0000313" key="3">
    <source>
        <dbReference type="Proteomes" id="UP000016960"/>
    </source>
</evidence>
<dbReference type="STRING" id="582515.KR51_00023250"/>
<comment type="caution">
    <text evidence="2">The sequence shown here is derived from an EMBL/GenBank/DDBJ whole genome shotgun (WGS) entry which is preliminary data.</text>
</comment>
<evidence type="ECO:0000313" key="2">
    <source>
        <dbReference type="EMBL" id="ERN41068.1"/>
    </source>
</evidence>
<dbReference type="InParanoid" id="U5D901"/>
<organism evidence="2 3">
    <name type="scientific">Rubidibacter lacunae KORDI 51-2</name>
    <dbReference type="NCBI Taxonomy" id="582515"/>
    <lineage>
        <taxon>Bacteria</taxon>
        <taxon>Bacillati</taxon>
        <taxon>Cyanobacteriota</taxon>
        <taxon>Cyanophyceae</taxon>
        <taxon>Oscillatoriophycideae</taxon>
        <taxon>Chroococcales</taxon>
        <taxon>Aphanothecaceae</taxon>
        <taxon>Rubidibacter</taxon>
    </lineage>
</organism>
<dbReference type="Pfam" id="PF12796">
    <property type="entry name" value="Ank_2"/>
    <property type="match status" value="1"/>
</dbReference>
<proteinExistence type="predicted"/>
<accession>U5D901</accession>
<feature type="region of interest" description="Disordered" evidence="1">
    <location>
        <begin position="61"/>
        <end position="86"/>
    </location>
</feature>
<keyword evidence="3" id="KW-1185">Reference proteome</keyword>
<dbReference type="OrthoDB" id="9772065at2"/>
<dbReference type="AlphaFoldDB" id="U5D901"/>
<dbReference type="Gene3D" id="1.25.40.20">
    <property type="entry name" value="Ankyrin repeat-containing domain"/>
    <property type="match status" value="1"/>
</dbReference>
<dbReference type="InterPro" id="IPR036770">
    <property type="entry name" value="Ankyrin_rpt-contain_sf"/>
</dbReference>
<dbReference type="InterPro" id="IPR002110">
    <property type="entry name" value="Ankyrin_rpt"/>
</dbReference>
<protein>
    <submittedName>
        <fullName evidence="2">Uncharacterized protein</fullName>
    </submittedName>
</protein>
<gene>
    <name evidence="2" type="ORF">KR51_00023250</name>
</gene>
<reference evidence="2 3" key="1">
    <citation type="submission" date="2013-05" db="EMBL/GenBank/DDBJ databases">
        <title>Draft genome sequence of Rubidibacter lacunae KORDI 51-2.</title>
        <authorList>
            <person name="Choi D.H."/>
            <person name="Noh J.H."/>
            <person name="Kwon K.-K."/>
            <person name="Lee J.-H."/>
            <person name="Ryu J.-Y."/>
        </authorList>
    </citation>
    <scope>NUCLEOTIDE SEQUENCE [LARGE SCALE GENOMIC DNA]</scope>
    <source>
        <strain evidence="2 3">KORDI 51-2</strain>
    </source>
</reference>
<dbReference type="eggNOG" id="COG0666">
    <property type="taxonomic scope" value="Bacteria"/>
</dbReference>
<dbReference type="Proteomes" id="UP000016960">
    <property type="component" value="Unassembled WGS sequence"/>
</dbReference>
<sequence>MRSLARVATALMWVAHRRHLEAMAALLQTGRVEVDRANLRGHTALVLAEFNRYPRAVSLLGKAGANRPPTPDPLTAEPLTESAKLT</sequence>